<evidence type="ECO:0000313" key="3">
    <source>
        <dbReference type="Proteomes" id="UP000094626"/>
    </source>
</evidence>
<dbReference type="AlphaFoldDB" id="A0A1D8A6M5"/>
<gene>
    <name evidence="2" type="ORF">BES08_14075</name>
</gene>
<protein>
    <submittedName>
        <fullName evidence="2">Uncharacterized protein</fullName>
    </submittedName>
</protein>
<keyword evidence="3" id="KW-1185">Reference proteome</keyword>
<proteinExistence type="predicted"/>
<dbReference type="EMBL" id="CP017075">
    <property type="protein sequence ID" value="AOR77756.1"/>
    <property type="molecule type" value="Genomic_DNA"/>
</dbReference>
<evidence type="ECO:0000256" key="1">
    <source>
        <dbReference type="SAM" id="MobiDB-lite"/>
    </source>
</evidence>
<dbReference type="OrthoDB" id="8400502at2"/>
<name>A0A1D8A6M5_9SPHN</name>
<evidence type="ECO:0000313" key="2">
    <source>
        <dbReference type="EMBL" id="AOR77756.1"/>
    </source>
</evidence>
<reference evidence="3" key="1">
    <citation type="journal article" date="2017" name="J. Biotechnol.">
        <title>Complete genome sequence of Novosphingobium resinovorum SA1, a versatile xenobiotic-degrading bacterium capable of utilizing sulfanilic acid.</title>
        <authorList>
            <person name="Hegedus B."/>
            <person name="Kos P.B."/>
            <person name="Balint B."/>
            <person name="Maroti G."/>
            <person name="Gan H.M."/>
            <person name="Perei K."/>
            <person name="Rakhely G."/>
        </authorList>
    </citation>
    <scope>NUCLEOTIDE SEQUENCE [LARGE SCALE GENOMIC DNA]</scope>
    <source>
        <strain evidence="3">SA1</strain>
    </source>
</reference>
<organism evidence="2 3">
    <name type="scientific">Novosphingobium resinovorum</name>
    <dbReference type="NCBI Taxonomy" id="158500"/>
    <lineage>
        <taxon>Bacteria</taxon>
        <taxon>Pseudomonadati</taxon>
        <taxon>Pseudomonadota</taxon>
        <taxon>Alphaproteobacteria</taxon>
        <taxon>Sphingomonadales</taxon>
        <taxon>Sphingomonadaceae</taxon>
        <taxon>Novosphingobium</taxon>
    </lineage>
</organism>
<sequence length="146" mass="16297">MSAPSGATPRARPTTGRYERMRRETVEAKEARAAEELKNRRERTAFTADKQRYLGRQIEFDLPAPITVDRRVIRSVRIRYGVGLDFLGNLSNHPLVEEPIQEVDGNMRTAKERTTTDGCQRRSKTRPLGGAKVGHLAPQAGNGGRA</sequence>
<dbReference type="Proteomes" id="UP000094626">
    <property type="component" value="Chromosome"/>
</dbReference>
<dbReference type="KEGG" id="nre:BES08_14075"/>
<feature type="region of interest" description="Disordered" evidence="1">
    <location>
        <begin position="1"/>
        <end position="21"/>
    </location>
</feature>
<accession>A0A1D8A6M5</accession>
<feature type="region of interest" description="Disordered" evidence="1">
    <location>
        <begin position="101"/>
        <end position="146"/>
    </location>
</feature>